<dbReference type="InterPro" id="IPR047765">
    <property type="entry name" value="GHMP_GYDIA-like"/>
</dbReference>
<dbReference type="SUPFAM" id="SSF54211">
    <property type="entry name" value="Ribosomal protein S5 domain 2-like"/>
    <property type="match status" value="1"/>
</dbReference>
<evidence type="ECO:0000313" key="2">
    <source>
        <dbReference type="Proteomes" id="UP000599688"/>
    </source>
</evidence>
<gene>
    <name evidence="1" type="ORF">GCM10010831_13670</name>
</gene>
<dbReference type="Proteomes" id="UP000599688">
    <property type="component" value="Unassembled WGS sequence"/>
</dbReference>
<proteinExistence type="predicted"/>
<evidence type="ECO:0000313" key="1">
    <source>
        <dbReference type="EMBL" id="GGE13565.1"/>
    </source>
</evidence>
<reference evidence="1 2" key="1">
    <citation type="journal article" date="2014" name="Int. J. Syst. Evol. Microbiol.">
        <title>Complete genome sequence of Corynebacterium casei LMG S-19264T (=DSM 44701T), isolated from a smear-ripened cheese.</title>
        <authorList>
            <consortium name="US DOE Joint Genome Institute (JGI-PGF)"/>
            <person name="Walter F."/>
            <person name="Albersmeier A."/>
            <person name="Kalinowski J."/>
            <person name="Ruckert C."/>
        </authorList>
    </citation>
    <scope>NUCLEOTIDE SEQUENCE [LARGE SCALE GENOMIC DNA]</scope>
    <source>
        <strain evidence="1 2">CGMCC 1.12925</strain>
    </source>
</reference>
<evidence type="ECO:0008006" key="3">
    <source>
        <dbReference type="Google" id="ProtNLM"/>
    </source>
</evidence>
<keyword evidence="2" id="KW-1185">Reference proteome</keyword>
<dbReference type="EMBL" id="BMGL01000007">
    <property type="protein sequence ID" value="GGE13565.1"/>
    <property type="molecule type" value="Genomic_DNA"/>
</dbReference>
<dbReference type="NCBIfam" id="NF040656">
    <property type="entry name" value="GHMP_GYDIA"/>
    <property type="match status" value="1"/>
</dbReference>
<name>A0A916ZUP7_9FLAO</name>
<accession>A0A916ZUP7</accession>
<sequence>MPTETFYSHGKLLLTAEYVVLDDAEALGLPTKFGQKLEVETSTEAKTINWKSLLHNQETWLDFQFTWNENYKFTSNSSLPEAKRLVEIFNWLAQQNPSLFAVDKGYTIISTLEFPKNWGLGSSSTLVNNLAQWAKINAFALQDYAFGGSGYDVACAQNGTPILFKKNQLQPKIQPVQFQPDFKDELFFVYLNQKQNSRDAIQHYRIQSPENIELAINRINAITHQILEVKQIEDFEALLKSHEKIIATLLGQFPIQKQLFSDYPRTIKSLGAWGGDFVLAVGNLEDQKYFHQKGFETILSFDEMIL</sequence>
<comment type="caution">
    <text evidence="1">The sequence shown here is derived from an EMBL/GenBank/DDBJ whole genome shotgun (WGS) entry which is preliminary data.</text>
</comment>
<protein>
    <recommendedName>
        <fullName evidence="3">Mevalonate kinase</fullName>
    </recommendedName>
</protein>
<organism evidence="1 2">
    <name type="scientific">Psychroflexus salis</name>
    <dbReference type="NCBI Taxonomy" id="1526574"/>
    <lineage>
        <taxon>Bacteria</taxon>
        <taxon>Pseudomonadati</taxon>
        <taxon>Bacteroidota</taxon>
        <taxon>Flavobacteriia</taxon>
        <taxon>Flavobacteriales</taxon>
        <taxon>Flavobacteriaceae</taxon>
        <taxon>Psychroflexus</taxon>
    </lineage>
</organism>
<dbReference type="RefSeq" id="WP_188406080.1">
    <property type="nucleotide sequence ID" value="NZ_BMGL01000007.1"/>
</dbReference>
<dbReference type="Gene3D" id="3.30.230.10">
    <property type="match status" value="1"/>
</dbReference>
<dbReference type="AlphaFoldDB" id="A0A916ZUP7"/>
<dbReference type="InterPro" id="IPR020568">
    <property type="entry name" value="Ribosomal_Su5_D2-typ_SF"/>
</dbReference>
<dbReference type="InterPro" id="IPR014721">
    <property type="entry name" value="Ribsml_uS5_D2-typ_fold_subgr"/>
</dbReference>